<reference evidence="4" key="1">
    <citation type="journal article" date="2021" name="PeerJ">
        <title>Extensive microbial diversity within the chicken gut microbiome revealed by metagenomics and culture.</title>
        <authorList>
            <person name="Gilroy R."/>
            <person name="Ravi A."/>
            <person name="Getino M."/>
            <person name="Pursley I."/>
            <person name="Horton D.L."/>
            <person name="Alikhan N.F."/>
            <person name="Baker D."/>
            <person name="Gharbi K."/>
            <person name="Hall N."/>
            <person name="Watson M."/>
            <person name="Adriaenssens E.M."/>
            <person name="Foster-Nyarko E."/>
            <person name="Jarju S."/>
            <person name="Secka A."/>
            <person name="Antonio M."/>
            <person name="Oren A."/>
            <person name="Chaudhuri R.R."/>
            <person name="La Ragione R."/>
            <person name="Hildebrand F."/>
            <person name="Pallen M.J."/>
        </authorList>
    </citation>
    <scope>NUCLEOTIDE SEQUENCE</scope>
    <source>
        <strain evidence="4">811</strain>
    </source>
</reference>
<dbReference type="GO" id="GO:0016491">
    <property type="term" value="F:oxidoreductase activity"/>
    <property type="evidence" value="ECO:0007669"/>
    <property type="project" value="UniProtKB-KW"/>
</dbReference>
<dbReference type="SUPFAM" id="SSF52922">
    <property type="entry name" value="TK C-terminal domain-like"/>
    <property type="match status" value="1"/>
</dbReference>
<dbReference type="InterPro" id="IPR052368">
    <property type="entry name" value="2-oxoacid_oxidoreductase"/>
</dbReference>
<dbReference type="Gene3D" id="3.40.50.970">
    <property type="match status" value="1"/>
</dbReference>
<dbReference type="InterPro" id="IPR009014">
    <property type="entry name" value="Transketo_C/PFOR_II"/>
</dbReference>
<organism evidence="4 5">
    <name type="scientific">Candidatus Borkfalkia faecipullorum</name>
    <dbReference type="NCBI Taxonomy" id="2838510"/>
    <lineage>
        <taxon>Bacteria</taxon>
        <taxon>Bacillati</taxon>
        <taxon>Bacillota</taxon>
        <taxon>Clostridia</taxon>
        <taxon>Christensenellales</taxon>
        <taxon>Christensenellaceae</taxon>
        <taxon>Candidatus Borkfalkia</taxon>
    </lineage>
</organism>
<dbReference type="Proteomes" id="UP000824204">
    <property type="component" value="Unassembled WGS sequence"/>
</dbReference>
<dbReference type="InterPro" id="IPR029061">
    <property type="entry name" value="THDP-binding"/>
</dbReference>
<evidence type="ECO:0000256" key="1">
    <source>
        <dbReference type="ARBA" id="ARBA00023002"/>
    </source>
</evidence>
<accession>A0A9D1V7F7</accession>
<proteinExistence type="predicted"/>
<keyword evidence="1" id="KW-0560">Oxidoreductase</keyword>
<evidence type="ECO:0000259" key="3">
    <source>
        <dbReference type="Pfam" id="PF17147"/>
    </source>
</evidence>
<name>A0A9D1V7F7_9FIRM</name>
<dbReference type="InterPro" id="IPR033412">
    <property type="entry name" value="PFOR_II"/>
</dbReference>
<dbReference type="Pfam" id="PF17147">
    <property type="entry name" value="PFOR_II"/>
    <property type="match status" value="1"/>
</dbReference>
<gene>
    <name evidence="4" type="ORF">H9741_03465</name>
</gene>
<evidence type="ECO:0000259" key="2">
    <source>
        <dbReference type="Pfam" id="PF01855"/>
    </source>
</evidence>
<dbReference type="InterPro" id="IPR002880">
    <property type="entry name" value="Pyrv_Fd/Flavodoxin_OxRdtase_N"/>
</dbReference>
<dbReference type="PANTHER" id="PTHR43088:SF1">
    <property type="entry name" value="SUBUNIT OF PYRUVATE:FLAVODOXIN OXIDOREDUCTASE"/>
    <property type="match status" value="1"/>
</dbReference>
<dbReference type="SUPFAM" id="SSF52518">
    <property type="entry name" value="Thiamin diphosphate-binding fold (THDP-binding)"/>
    <property type="match status" value="1"/>
</dbReference>
<evidence type="ECO:0000313" key="5">
    <source>
        <dbReference type="Proteomes" id="UP000824204"/>
    </source>
</evidence>
<dbReference type="EMBL" id="DXFX01000045">
    <property type="protein sequence ID" value="HIX07505.1"/>
    <property type="molecule type" value="Genomic_DNA"/>
</dbReference>
<dbReference type="AlphaFoldDB" id="A0A9D1V7F7"/>
<feature type="domain" description="Pyruvate flavodoxin/ferredoxin oxidoreductase pyrimidine binding" evidence="2">
    <location>
        <begin position="14"/>
        <end position="201"/>
    </location>
</feature>
<dbReference type="CDD" id="cd07034">
    <property type="entry name" value="TPP_PYR_PFOR_IOR-alpha_like"/>
    <property type="match status" value="1"/>
</dbReference>
<dbReference type="NCBIfam" id="NF005507">
    <property type="entry name" value="PRK07119.1"/>
    <property type="match status" value="1"/>
</dbReference>
<protein>
    <submittedName>
        <fullName evidence="4">3-methyl-2-oxobutanoate dehydrogenase subunit VorB</fullName>
    </submittedName>
</protein>
<feature type="domain" description="Pyruvate:ferredoxin oxidoreductase core" evidence="3">
    <location>
        <begin position="247"/>
        <end position="339"/>
    </location>
</feature>
<reference evidence="4" key="2">
    <citation type="submission" date="2021-04" db="EMBL/GenBank/DDBJ databases">
        <authorList>
            <person name="Gilroy R."/>
        </authorList>
    </citation>
    <scope>NUCLEOTIDE SEQUENCE</scope>
    <source>
        <strain evidence="4">811</strain>
    </source>
</reference>
<sequence>MSKILLHGTEAICEGAIRNGCRAFFGYPITPQNEVPEYMSVKMPQLGGVFVQAESEVAAINMVYGAAGAGVRAMTSSSSPGVSLKQEGISYIACARIPCVVVNIMRAGPGLGGILPAQGDYFQATKGGGHGDYHLIVLAPSSVQEACDLTYAAFDLSDKYRVPCMILADGMIGQLMEPVELPPLRPLSDIPEKKWATSGHYGKERRVLNSLIIKPEELEPHVNELQRTYDEIYANERKSVSYLTEDAEIVLTAYGTVARIVKSAVNELRRQGIKAGCIRPVTLYPFPDEAFAACAARDCTKAFLSVELSLGQMVEDVRLAVNGKKPVYFYGRTGGNVPEEGEIVEAAKKFLQQAEEVK</sequence>
<dbReference type="Gene3D" id="3.40.50.920">
    <property type="match status" value="1"/>
</dbReference>
<dbReference type="Pfam" id="PF01855">
    <property type="entry name" value="POR_N"/>
    <property type="match status" value="1"/>
</dbReference>
<dbReference type="PANTHER" id="PTHR43088">
    <property type="entry name" value="SUBUNIT OF PYRUVATE:FLAVODOXIN OXIDOREDUCTASE-RELATED"/>
    <property type="match status" value="1"/>
</dbReference>
<evidence type="ECO:0000313" key="4">
    <source>
        <dbReference type="EMBL" id="HIX07505.1"/>
    </source>
</evidence>
<comment type="caution">
    <text evidence="4">The sequence shown here is derived from an EMBL/GenBank/DDBJ whole genome shotgun (WGS) entry which is preliminary data.</text>
</comment>